<dbReference type="SUPFAM" id="SSF54631">
    <property type="entry name" value="CBS-domain pair"/>
    <property type="match status" value="1"/>
</dbReference>
<organism evidence="6 7">
    <name type="scientific">Micrococcus yunnanensis</name>
    <dbReference type="NCBI Taxonomy" id="566027"/>
    <lineage>
        <taxon>Bacteria</taxon>
        <taxon>Bacillati</taxon>
        <taxon>Actinomycetota</taxon>
        <taxon>Actinomycetes</taxon>
        <taxon>Micrococcales</taxon>
        <taxon>Micrococcaceae</taxon>
        <taxon>Micrococcus</taxon>
    </lineage>
</organism>
<comment type="caution">
    <text evidence="6">The sequence shown here is derived from an EMBL/GenBank/DDBJ whole genome shotgun (WGS) entry which is preliminary data.</text>
</comment>
<dbReference type="EMBL" id="JACJIK010000001">
    <property type="protein sequence ID" value="MBA9060180.1"/>
    <property type="molecule type" value="Genomic_DNA"/>
</dbReference>
<evidence type="ECO:0000259" key="5">
    <source>
        <dbReference type="PROSITE" id="PS51371"/>
    </source>
</evidence>
<dbReference type="SMART" id="SM00116">
    <property type="entry name" value="CBS"/>
    <property type="match status" value="2"/>
</dbReference>
<dbReference type="Pfam" id="PF00291">
    <property type="entry name" value="PALP"/>
    <property type="match status" value="1"/>
</dbReference>
<evidence type="ECO:0000313" key="6">
    <source>
        <dbReference type="EMBL" id="MBA9060180.1"/>
    </source>
</evidence>
<keyword evidence="6" id="KW-0456">Lyase</keyword>
<name>A0ABR6D235_9MICC</name>
<evidence type="ECO:0000256" key="2">
    <source>
        <dbReference type="ARBA" id="ARBA00022898"/>
    </source>
</evidence>
<dbReference type="EC" id="4.2.1.22" evidence="6"/>
<dbReference type="PROSITE" id="PS51371">
    <property type="entry name" value="CBS"/>
    <property type="match status" value="1"/>
</dbReference>
<evidence type="ECO:0000313" key="7">
    <source>
        <dbReference type="Proteomes" id="UP000572670"/>
    </source>
</evidence>
<dbReference type="Pfam" id="PF00571">
    <property type="entry name" value="CBS"/>
    <property type="match status" value="2"/>
</dbReference>
<dbReference type="InterPro" id="IPR001216">
    <property type="entry name" value="P-phosphate_BS"/>
</dbReference>
<dbReference type="InterPro" id="IPR046342">
    <property type="entry name" value="CBS_dom_sf"/>
</dbReference>
<dbReference type="InterPro" id="IPR000644">
    <property type="entry name" value="CBS_dom"/>
</dbReference>
<dbReference type="PANTHER" id="PTHR10314">
    <property type="entry name" value="CYSTATHIONINE BETA-SYNTHASE"/>
    <property type="match status" value="1"/>
</dbReference>
<feature type="region of interest" description="Disordered" evidence="4">
    <location>
        <begin position="350"/>
        <end position="370"/>
    </location>
</feature>
<evidence type="ECO:0000256" key="3">
    <source>
        <dbReference type="PROSITE-ProRule" id="PRU00703"/>
    </source>
</evidence>
<dbReference type="InterPro" id="IPR001926">
    <property type="entry name" value="TrpB-like_PALP"/>
</dbReference>
<dbReference type="Gene3D" id="3.10.580.10">
    <property type="entry name" value="CBS-domain"/>
    <property type="match status" value="1"/>
</dbReference>
<evidence type="ECO:0000256" key="1">
    <source>
        <dbReference type="ARBA" id="ARBA00001933"/>
    </source>
</evidence>
<protein>
    <submittedName>
        <fullName evidence="6">Cystathionine beta-synthase</fullName>
        <ecNumber evidence="6">4.2.1.22</ecNumber>
    </submittedName>
</protein>
<dbReference type="InterPro" id="IPR050214">
    <property type="entry name" value="Cys_Synth/Cystath_Beta-Synth"/>
</dbReference>
<dbReference type="PROSITE" id="PS00901">
    <property type="entry name" value="CYS_SYNTHASE"/>
    <property type="match status" value="1"/>
</dbReference>
<feature type="domain" description="CBS" evidence="5">
    <location>
        <begin position="414"/>
        <end position="476"/>
    </location>
</feature>
<proteinExistence type="predicted"/>
<dbReference type="GO" id="GO:0004122">
    <property type="term" value="F:cystathionine beta-synthase activity"/>
    <property type="evidence" value="ECO:0007669"/>
    <property type="project" value="UniProtKB-EC"/>
</dbReference>
<dbReference type="CDD" id="cd01561">
    <property type="entry name" value="CBS_like"/>
    <property type="match status" value="1"/>
</dbReference>
<keyword evidence="2" id="KW-0663">Pyridoxal phosphate</keyword>
<comment type="cofactor">
    <cofactor evidence="1">
        <name>pyridoxal 5'-phosphate</name>
        <dbReference type="ChEBI" id="CHEBI:597326"/>
    </cofactor>
</comment>
<gene>
    <name evidence="6" type="ORF">HDA34_001887</name>
</gene>
<keyword evidence="3" id="KW-0129">CBS domain</keyword>
<dbReference type="Proteomes" id="UP000572670">
    <property type="component" value="Unassembled WGS sequence"/>
</dbReference>
<keyword evidence="7" id="KW-1185">Reference proteome</keyword>
<evidence type="ECO:0000256" key="4">
    <source>
        <dbReference type="SAM" id="MobiDB-lite"/>
    </source>
</evidence>
<accession>A0ABR6D235</accession>
<dbReference type="SUPFAM" id="SSF53686">
    <property type="entry name" value="Tryptophan synthase beta subunit-like PLP-dependent enzymes"/>
    <property type="match status" value="1"/>
</dbReference>
<sequence length="534" mass="55758">MTEQTPAPTPAQPMQYAENVLELIGHTPLVKLHSVTEGIEATVLVKVEYLNPGGSVKDRIALKMIEEAEREGLLGPGGTVVEPTSGNTGVGLALVSQLKGYRTVFVTPDKVGQEKRDVLSAYGAELVVTPTAVDPTSEESYYGVADRLVREIPGAYQPNQFFNPAAPASHYETTGPEIWEDTAGRVTHVVMGAGTGGTITGTGRYLKEVSADRPSGPVRVIGADPSGSVYSGGAGRPYFVEGVGEDMWVDNYDPAVPDEVIAVEDAEALAMTRRLAAEEGLLVGGSSGLAVVAGLRAARELGPEDVMVIVLPDSGRGYLAKIFNDPWMDERGFDYDVRETVLPAWARGRTRSAVPQTDDDGATGAAGGAGTPVEALEHADAEPATRAGTPAEADRWSATAGELLTEKADLFPGSVPTLVTAAPTTSVADAVATMNRYGVDALPVILEPRHDLRIGEVRGTVSSAALADALAAGRATAQTPVADVMGPVLPCLGARTPLRAVARRLAQDPVLLVLEAGRVQGVVTLHDVLAHVTA</sequence>
<dbReference type="Gene3D" id="3.40.50.1100">
    <property type="match status" value="2"/>
</dbReference>
<reference evidence="6 7" key="1">
    <citation type="submission" date="2020-08" db="EMBL/GenBank/DDBJ databases">
        <title>Sequencing the genomes of 1000 actinobacteria strains.</title>
        <authorList>
            <person name="Klenk H.-P."/>
        </authorList>
    </citation>
    <scope>NUCLEOTIDE SEQUENCE [LARGE SCALE GENOMIC DNA]</scope>
    <source>
        <strain evidence="6 7">DSM 21948</strain>
    </source>
</reference>
<dbReference type="InterPro" id="IPR036052">
    <property type="entry name" value="TrpB-like_PALP_sf"/>
</dbReference>